<evidence type="ECO:0000256" key="1">
    <source>
        <dbReference type="ARBA" id="ARBA00007637"/>
    </source>
</evidence>
<name>A0A7S3Z526_9EUKA</name>
<sequence>MPSKIHATALLLSCSGLVLLIIGRGNFASITKTNTQTFTAPYKPKPQPPADDTQDDNDVPKRGDWRVHFERQEASVLITGVAGFIGAHVAIRLRELGHDVIGIDNMNNYYDVRLKLARKSLVERAGANFITGDLCDVDLVRKLLNTSVITHVLHFAAQAGVRYSRQNPLAYGQANVMCTINLLEEARKLKKPPVVLYASSSSVYGKAKHIPFSESQPTHKPISLYAATKKATEHIAHAYHSLYHMRMTGLRFFTVYGPLGRPDMAAWMWAKNITEGQPLTLYRTHGALLRDFTYIDDIVDGVVRAMDYSADWAIFNLGRGEPQNVTELINSLEEQLEKTAIVKLKPLPPGDVPVTFADTSQARKYLGYEPKVSIKEGVRQFVEWYKGYTPPPIPANFTFPSVDPQRPNVTGVVA</sequence>
<dbReference type="AlphaFoldDB" id="A0A7S3Z526"/>
<accession>A0A7S3Z526</accession>
<reference evidence="6" key="1">
    <citation type="submission" date="2021-01" db="EMBL/GenBank/DDBJ databases">
        <authorList>
            <person name="Corre E."/>
            <person name="Pelletier E."/>
            <person name="Niang G."/>
            <person name="Scheremetjew M."/>
            <person name="Finn R."/>
            <person name="Kale V."/>
            <person name="Holt S."/>
            <person name="Cochrane G."/>
            <person name="Meng A."/>
            <person name="Brown T."/>
            <person name="Cohen L."/>
        </authorList>
    </citation>
    <scope>NUCLEOTIDE SEQUENCE</scope>
    <source>
        <strain evidence="6">CCCM811</strain>
    </source>
</reference>
<keyword evidence="4" id="KW-0732">Signal</keyword>
<dbReference type="PRINTS" id="PR01713">
    <property type="entry name" value="NUCEPIMERASE"/>
</dbReference>
<evidence type="ECO:0000313" key="6">
    <source>
        <dbReference type="EMBL" id="CAE0672021.1"/>
    </source>
</evidence>
<protein>
    <recommendedName>
        <fullName evidence="5">NAD(P)-binding domain-containing protein</fullName>
    </recommendedName>
</protein>
<dbReference type="InterPro" id="IPR036291">
    <property type="entry name" value="NAD(P)-bd_dom_sf"/>
</dbReference>
<keyword evidence="2" id="KW-0520">NAD</keyword>
<gene>
    <name evidence="6" type="ORF">LGLO00237_LOCUS23670</name>
</gene>
<dbReference type="Gene3D" id="3.90.25.10">
    <property type="entry name" value="UDP-galactose 4-epimerase, domain 1"/>
    <property type="match status" value="1"/>
</dbReference>
<dbReference type="PANTHER" id="PTHR43574">
    <property type="entry name" value="EPIMERASE-RELATED"/>
    <property type="match status" value="1"/>
</dbReference>
<evidence type="ECO:0000256" key="4">
    <source>
        <dbReference type="SAM" id="SignalP"/>
    </source>
</evidence>
<organism evidence="6">
    <name type="scientific">Lotharella globosa</name>
    <dbReference type="NCBI Taxonomy" id="91324"/>
    <lineage>
        <taxon>Eukaryota</taxon>
        <taxon>Sar</taxon>
        <taxon>Rhizaria</taxon>
        <taxon>Cercozoa</taxon>
        <taxon>Chlorarachniophyceae</taxon>
        <taxon>Lotharella</taxon>
    </lineage>
</organism>
<evidence type="ECO:0000256" key="3">
    <source>
        <dbReference type="SAM" id="MobiDB-lite"/>
    </source>
</evidence>
<feature type="domain" description="NAD(P)-binding" evidence="5">
    <location>
        <begin position="77"/>
        <end position="380"/>
    </location>
</feature>
<feature type="signal peptide" evidence="4">
    <location>
        <begin position="1"/>
        <end position="28"/>
    </location>
</feature>
<dbReference type="SUPFAM" id="SSF51735">
    <property type="entry name" value="NAD(P)-binding Rossmann-fold domains"/>
    <property type="match status" value="1"/>
</dbReference>
<dbReference type="Pfam" id="PF16363">
    <property type="entry name" value="GDP_Man_Dehyd"/>
    <property type="match status" value="1"/>
</dbReference>
<proteinExistence type="inferred from homology"/>
<evidence type="ECO:0000259" key="5">
    <source>
        <dbReference type="Pfam" id="PF16363"/>
    </source>
</evidence>
<comment type="similarity">
    <text evidence="1">Belongs to the NAD(P)-dependent epimerase/dehydratase family.</text>
</comment>
<feature type="region of interest" description="Disordered" evidence="3">
    <location>
        <begin position="37"/>
        <end position="62"/>
    </location>
</feature>
<evidence type="ECO:0000256" key="2">
    <source>
        <dbReference type="ARBA" id="ARBA00023027"/>
    </source>
</evidence>
<dbReference type="EMBL" id="HBIV01033223">
    <property type="protein sequence ID" value="CAE0672021.1"/>
    <property type="molecule type" value="Transcribed_RNA"/>
</dbReference>
<dbReference type="Gene3D" id="3.40.50.720">
    <property type="entry name" value="NAD(P)-binding Rossmann-like Domain"/>
    <property type="match status" value="1"/>
</dbReference>
<feature type="chain" id="PRO_5030918287" description="NAD(P)-binding domain-containing protein" evidence="4">
    <location>
        <begin position="29"/>
        <end position="414"/>
    </location>
</feature>
<dbReference type="InterPro" id="IPR016040">
    <property type="entry name" value="NAD(P)-bd_dom"/>
</dbReference>